<evidence type="ECO:0000256" key="2">
    <source>
        <dbReference type="ARBA" id="ARBA00004141"/>
    </source>
</evidence>
<dbReference type="Proteomes" id="UP001628193">
    <property type="component" value="Unassembled WGS sequence"/>
</dbReference>
<feature type="transmembrane region" description="Helical" evidence="11">
    <location>
        <begin position="173"/>
        <end position="192"/>
    </location>
</feature>
<comment type="function">
    <text evidence="11">Catalyzes the prenylation of para-hydroxybenzoate (PHB) with an all-trans polyprenyl group. Mediates the second step in the final reaction sequence of ubiquinone-8 (UQ-8) biosynthesis, which is the condensation of the polyisoprenoid side chain with PHB, generating the first membrane-bound Q intermediate 3-octaprenyl-4-hydroxybenzoate.</text>
</comment>
<name>A0ABQ0C8L9_9PROT</name>
<dbReference type="RefSeq" id="WP_420904938.1">
    <property type="nucleotide sequence ID" value="NZ_BAAFGK010000004.1"/>
</dbReference>
<feature type="transmembrane region" description="Helical" evidence="11">
    <location>
        <begin position="213"/>
        <end position="234"/>
    </location>
</feature>
<sequence length="290" mass="32051">MNRLIARLPKPWMRECLLLMRVDRPIGTWLLLWPALWGVIAAGSGTIHPGWLVIFSLGAFVMRSAGCVANDLTDRDIDPLVARTRNRPLAARRVTPTLAKRLLFALLVIALLLGLTLPVQAWQLCFVGAILAVTYPFAKRLVPVPQLYLGIAFAWGVPIAWVTVAHTLEPTTWLLFGAAMTWTIAFDTIYAMMDREDDLKIGVNSTAIFFGRYDIAATGLLFVVTLGLLVEVGLRLGMGWGYFLLLGGALLHAIWQIVSIRNQENSALMRAFVANKWFGMLIFSAFLAGG</sequence>
<dbReference type="InterPro" id="IPR000537">
    <property type="entry name" value="UbiA_prenyltransferase"/>
</dbReference>
<dbReference type="Pfam" id="PF01040">
    <property type="entry name" value="UbiA"/>
    <property type="match status" value="1"/>
</dbReference>
<keyword evidence="11" id="KW-0460">Magnesium</keyword>
<keyword evidence="5 11" id="KW-0997">Cell inner membrane</keyword>
<evidence type="ECO:0000256" key="8">
    <source>
        <dbReference type="ARBA" id="ARBA00022692"/>
    </source>
</evidence>
<dbReference type="Gene3D" id="1.10.357.140">
    <property type="entry name" value="UbiA prenyltransferase"/>
    <property type="match status" value="1"/>
</dbReference>
<organism evidence="13 14">
    <name type="scientific">Candidatus Magnetaquiglobus chichijimensis</name>
    <dbReference type="NCBI Taxonomy" id="3141448"/>
    <lineage>
        <taxon>Bacteria</taxon>
        <taxon>Pseudomonadati</taxon>
        <taxon>Pseudomonadota</taxon>
        <taxon>Magnetococcia</taxon>
        <taxon>Magnetococcales</taxon>
        <taxon>Candidatus Magnetaquicoccaceae</taxon>
        <taxon>Candidatus Magnetaquiglobus</taxon>
    </lineage>
</organism>
<gene>
    <name evidence="11 13" type="primary">ubiA</name>
    <name evidence="13" type="ORF">SIID45300_01562</name>
</gene>
<evidence type="ECO:0000313" key="14">
    <source>
        <dbReference type="Proteomes" id="UP001628193"/>
    </source>
</evidence>
<dbReference type="PANTHER" id="PTHR11048">
    <property type="entry name" value="PRENYLTRANSFERASES"/>
    <property type="match status" value="1"/>
</dbReference>
<dbReference type="HAMAP" id="MF_01635">
    <property type="entry name" value="UbiA"/>
    <property type="match status" value="1"/>
</dbReference>
<evidence type="ECO:0000256" key="10">
    <source>
        <dbReference type="ARBA" id="ARBA00023136"/>
    </source>
</evidence>
<feature type="transmembrane region" description="Helical" evidence="11">
    <location>
        <begin position="267"/>
        <end position="288"/>
    </location>
</feature>
<evidence type="ECO:0000256" key="9">
    <source>
        <dbReference type="ARBA" id="ARBA00022989"/>
    </source>
</evidence>
<feature type="transmembrane region" description="Helical" evidence="11">
    <location>
        <begin position="94"/>
        <end position="115"/>
    </location>
</feature>
<reference evidence="13 14" key="2">
    <citation type="submission" date="2024-09" db="EMBL/GenBank/DDBJ databases">
        <title>Draft genome sequence of Candidatus Magnetaquicoccaceae bacterium FCR-1.</title>
        <authorList>
            <person name="Shimoshige H."/>
            <person name="Shimamura S."/>
            <person name="Taoka A."/>
            <person name="Kobayashi H."/>
            <person name="Maekawa T."/>
        </authorList>
    </citation>
    <scope>NUCLEOTIDE SEQUENCE [LARGE SCALE GENOMIC DNA]</scope>
    <source>
        <strain evidence="13 14">FCR-1</strain>
    </source>
</reference>
<dbReference type="PANTHER" id="PTHR11048:SF28">
    <property type="entry name" value="4-HYDROXYBENZOATE POLYPRENYLTRANSFERASE, MITOCHONDRIAL"/>
    <property type="match status" value="1"/>
</dbReference>
<keyword evidence="9 11" id="KW-1133">Transmembrane helix</keyword>
<dbReference type="GO" id="GO:0008412">
    <property type="term" value="F:4-hydroxybenzoate polyprenyltransferase activity"/>
    <property type="evidence" value="ECO:0007669"/>
    <property type="project" value="UniProtKB-EC"/>
</dbReference>
<comment type="caution">
    <text evidence="13">The sequence shown here is derived from an EMBL/GenBank/DDBJ whole genome shotgun (WGS) entry which is preliminary data.</text>
</comment>
<dbReference type="EMBL" id="BAAFGK010000004">
    <property type="protein sequence ID" value="GAB0057239.1"/>
    <property type="molecule type" value="Genomic_DNA"/>
</dbReference>
<dbReference type="InterPro" id="IPR006370">
    <property type="entry name" value="HB_polyprenyltransferase-like"/>
</dbReference>
<dbReference type="CDD" id="cd13959">
    <property type="entry name" value="PT_UbiA_COQ2"/>
    <property type="match status" value="1"/>
</dbReference>
<proteinExistence type="inferred from homology"/>
<dbReference type="InterPro" id="IPR030470">
    <property type="entry name" value="UbiA_prenylTrfase_CS"/>
</dbReference>
<evidence type="ECO:0000256" key="11">
    <source>
        <dbReference type="HAMAP-Rule" id="MF_01635"/>
    </source>
</evidence>
<dbReference type="InterPro" id="IPR039653">
    <property type="entry name" value="Prenyltransferase"/>
</dbReference>
<protein>
    <recommendedName>
        <fullName evidence="11 12">4-hydroxybenzoate octaprenyltransferase</fullName>
        <ecNumber evidence="11 12">2.5.1.39</ecNumber>
    </recommendedName>
    <alternativeName>
        <fullName evidence="11">4-HB polyprenyltransferase</fullName>
    </alternativeName>
</protein>
<comment type="catalytic activity">
    <reaction evidence="11">
        <text>all-trans-octaprenyl diphosphate + 4-hydroxybenzoate = 4-hydroxy-3-(all-trans-octaprenyl)benzoate + diphosphate</text>
        <dbReference type="Rhea" id="RHEA:27782"/>
        <dbReference type="ChEBI" id="CHEBI:1617"/>
        <dbReference type="ChEBI" id="CHEBI:17879"/>
        <dbReference type="ChEBI" id="CHEBI:33019"/>
        <dbReference type="ChEBI" id="CHEBI:57711"/>
        <dbReference type="EC" id="2.5.1.39"/>
    </reaction>
</comment>
<evidence type="ECO:0000256" key="5">
    <source>
        <dbReference type="ARBA" id="ARBA00022519"/>
    </source>
</evidence>
<comment type="similarity">
    <text evidence="3 11">Belongs to the UbiA prenyltransferase family.</text>
</comment>
<keyword evidence="10 11" id="KW-0472">Membrane</keyword>
<evidence type="ECO:0000256" key="3">
    <source>
        <dbReference type="ARBA" id="ARBA00005985"/>
    </source>
</evidence>
<evidence type="ECO:0000256" key="1">
    <source>
        <dbReference type="ARBA" id="ARBA00001946"/>
    </source>
</evidence>
<comment type="subcellular location">
    <subcellularLocation>
        <location evidence="11">Cell inner membrane</location>
        <topology evidence="11">Multi-pass membrane protein</topology>
    </subcellularLocation>
    <subcellularLocation>
        <location evidence="2">Membrane</location>
        <topology evidence="2">Multi-pass membrane protein</topology>
    </subcellularLocation>
</comment>
<keyword evidence="14" id="KW-1185">Reference proteome</keyword>
<evidence type="ECO:0000256" key="7">
    <source>
        <dbReference type="ARBA" id="ARBA00022688"/>
    </source>
</evidence>
<reference evidence="13 14" key="1">
    <citation type="submission" date="2024-05" db="EMBL/GenBank/DDBJ databases">
        <authorList>
            <consortium name="Candidatus Magnetaquicoccaceae bacterium FCR-1 genome sequencing consortium"/>
            <person name="Shimoshige H."/>
            <person name="Shimamura S."/>
            <person name="Taoka A."/>
            <person name="Kobayashi H."/>
            <person name="Maekawa T."/>
        </authorList>
    </citation>
    <scope>NUCLEOTIDE SEQUENCE [LARGE SCALE GENOMIC DNA]</scope>
    <source>
        <strain evidence="13 14">FCR-1</strain>
    </source>
</reference>
<comment type="cofactor">
    <cofactor evidence="1 11">
        <name>Mg(2+)</name>
        <dbReference type="ChEBI" id="CHEBI:18420"/>
    </cofactor>
</comment>
<dbReference type="EC" id="2.5.1.39" evidence="11 12"/>
<dbReference type="InterPro" id="IPR044878">
    <property type="entry name" value="UbiA_sf"/>
</dbReference>
<comment type="pathway">
    <text evidence="11">Cofactor biosynthesis; ubiquinone biosynthesis.</text>
</comment>
<evidence type="ECO:0000256" key="12">
    <source>
        <dbReference type="NCBIfam" id="TIGR01474"/>
    </source>
</evidence>
<keyword evidence="7 11" id="KW-0831">Ubiquinone biosynthesis</keyword>
<evidence type="ECO:0000256" key="4">
    <source>
        <dbReference type="ARBA" id="ARBA00022475"/>
    </source>
</evidence>
<evidence type="ECO:0000256" key="6">
    <source>
        <dbReference type="ARBA" id="ARBA00022679"/>
    </source>
</evidence>
<accession>A0ABQ0C8L9</accession>
<dbReference type="NCBIfam" id="TIGR01474">
    <property type="entry name" value="ubiA_proteo"/>
    <property type="match status" value="1"/>
</dbReference>
<keyword evidence="6 11" id="KW-0808">Transferase</keyword>
<dbReference type="PROSITE" id="PS00943">
    <property type="entry name" value="UBIA"/>
    <property type="match status" value="1"/>
</dbReference>
<keyword evidence="4 11" id="KW-1003">Cell membrane</keyword>
<keyword evidence="8 11" id="KW-0812">Transmembrane</keyword>
<dbReference type="Gene3D" id="1.20.120.1780">
    <property type="entry name" value="UbiA prenyltransferase"/>
    <property type="match status" value="1"/>
</dbReference>
<feature type="transmembrane region" description="Helical" evidence="11">
    <location>
        <begin position="147"/>
        <end position="167"/>
    </location>
</feature>
<feature type="transmembrane region" description="Helical" evidence="11">
    <location>
        <begin position="240"/>
        <end position="260"/>
    </location>
</feature>
<evidence type="ECO:0000313" key="13">
    <source>
        <dbReference type="EMBL" id="GAB0057239.1"/>
    </source>
</evidence>